<sequence length="118" mass="12277">MLQASATRAGCCLQRQVKMMAPATSSFRMRSTQQGARPALMAPMVHMDKAVQAVLSRRAVATSAGAASSASGNMGTNLANPLTKATNVSLLRTTDGAKVPVSELVRGKTVLALLRHLG</sequence>
<name>A0A7S0REM7_9CHLO</name>
<reference evidence="1" key="1">
    <citation type="submission" date="2021-01" db="EMBL/GenBank/DDBJ databases">
        <authorList>
            <person name="Corre E."/>
            <person name="Pelletier E."/>
            <person name="Niang G."/>
            <person name="Scheremetjew M."/>
            <person name="Finn R."/>
            <person name="Kale V."/>
            <person name="Holt S."/>
            <person name="Cochrane G."/>
            <person name="Meng A."/>
            <person name="Brown T."/>
            <person name="Cohen L."/>
        </authorList>
    </citation>
    <scope>NUCLEOTIDE SEQUENCE</scope>
    <source>
        <strain evidence="1">SAG 11-49</strain>
    </source>
</reference>
<gene>
    <name evidence="1" type="ORF">CLEI1391_LOCUS6909</name>
</gene>
<dbReference type="EMBL" id="HBFB01012192">
    <property type="protein sequence ID" value="CAD8675464.1"/>
    <property type="molecule type" value="Transcribed_RNA"/>
</dbReference>
<protein>
    <submittedName>
        <fullName evidence="1">Uncharacterized protein</fullName>
    </submittedName>
</protein>
<dbReference type="AlphaFoldDB" id="A0A7S0REM7"/>
<proteinExistence type="predicted"/>
<accession>A0A7S0REM7</accession>
<evidence type="ECO:0000313" key="1">
    <source>
        <dbReference type="EMBL" id="CAD8675464.1"/>
    </source>
</evidence>
<organism evidence="1">
    <name type="scientific">Chlamydomonas leiostraca</name>
    <dbReference type="NCBI Taxonomy" id="1034604"/>
    <lineage>
        <taxon>Eukaryota</taxon>
        <taxon>Viridiplantae</taxon>
        <taxon>Chlorophyta</taxon>
        <taxon>core chlorophytes</taxon>
        <taxon>Chlorophyceae</taxon>
        <taxon>CS clade</taxon>
        <taxon>Chlamydomonadales</taxon>
        <taxon>Chlamydomonadaceae</taxon>
        <taxon>Chlamydomonas</taxon>
    </lineage>
</organism>